<dbReference type="PANTHER" id="PTHR10165:SF35">
    <property type="entry name" value="RE23632P"/>
    <property type="match status" value="1"/>
</dbReference>
<sequence>MRGGMKALKLFLCFVPCLAASWVAITRSIDNWHHYSDIVAGSIIGAISACLAYSYNYGSIFCWKYAGMPCEAIHEKLKSESLNDSLEAQEKVMNRNRRVSGSQRV</sequence>
<name>A0A8S9VGD3_PHYIN</name>
<dbReference type="InterPro" id="IPR000326">
    <property type="entry name" value="PAP2/HPO"/>
</dbReference>
<keyword evidence="4 6" id="KW-1133">Transmembrane helix</keyword>
<feature type="transmembrane region" description="Helical" evidence="6">
    <location>
        <begin position="38"/>
        <end position="58"/>
    </location>
</feature>
<dbReference type="EMBL" id="JAACNO010000142">
    <property type="protein sequence ID" value="KAF4149738.1"/>
    <property type="molecule type" value="Genomic_DNA"/>
</dbReference>
<dbReference type="Pfam" id="PF01569">
    <property type="entry name" value="PAP2"/>
    <property type="match status" value="1"/>
</dbReference>
<accession>A0A8S9VGD3</accession>
<evidence type="ECO:0000256" key="7">
    <source>
        <dbReference type="SAM" id="SignalP"/>
    </source>
</evidence>
<gene>
    <name evidence="9" type="ORF">GN958_ATG01134</name>
</gene>
<reference evidence="9" key="1">
    <citation type="submission" date="2020-03" db="EMBL/GenBank/DDBJ databases">
        <title>Hybrid Assembly of Korean Phytophthora infestans isolates.</title>
        <authorList>
            <person name="Prokchorchik M."/>
            <person name="Lee Y."/>
            <person name="Seo J."/>
            <person name="Cho J.-H."/>
            <person name="Park Y.-E."/>
            <person name="Jang D.-C."/>
            <person name="Im J.-S."/>
            <person name="Choi J.-G."/>
            <person name="Park H.-J."/>
            <person name="Lee G.-B."/>
            <person name="Lee Y.-G."/>
            <person name="Hong S.-Y."/>
            <person name="Cho K."/>
            <person name="Sohn K.H."/>
        </authorList>
    </citation>
    <scope>NUCLEOTIDE SEQUENCE</scope>
    <source>
        <strain evidence="9">KR_2_A2</strain>
    </source>
</reference>
<evidence type="ECO:0000256" key="3">
    <source>
        <dbReference type="ARBA" id="ARBA00022692"/>
    </source>
</evidence>
<organism evidence="9 10">
    <name type="scientific">Phytophthora infestans</name>
    <name type="common">Potato late blight agent</name>
    <name type="synonym">Botrytis infestans</name>
    <dbReference type="NCBI Taxonomy" id="4787"/>
    <lineage>
        <taxon>Eukaryota</taxon>
        <taxon>Sar</taxon>
        <taxon>Stramenopiles</taxon>
        <taxon>Oomycota</taxon>
        <taxon>Peronosporomycetes</taxon>
        <taxon>Peronosporales</taxon>
        <taxon>Peronosporaceae</taxon>
        <taxon>Phytophthora</taxon>
    </lineage>
</organism>
<evidence type="ECO:0000256" key="1">
    <source>
        <dbReference type="ARBA" id="ARBA00004141"/>
    </source>
</evidence>
<evidence type="ECO:0000256" key="5">
    <source>
        <dbReference type="ARBA" id="ARBA00023136"/>
    </source>
</evidence>
<comment type="caution">
    <text evidence="9">The sequence shown here is derived from an EMBL/GenBank/DDBJ whole genome shotgun (WGS) entry which is preliminary data.</text>
</comment>
<keyword evidence="5 6" id="KW-0472">Membrane</keyword>
<protein>
    <submittedName>
        <fullName evidence="9">PAP2 superfamily</fullName>
    </submittedName>
</protein>
<dbReference type="GO" id="GO:0006644">
    <property type="term" value="P:phospholipid metabolic process"/>
    <property type="evidence" value="ECO:0007669"/>
    <property type="project" value="InterPro"/>
</dbReference>
<dbReference type="Gene3D" id="1.20.144.10">
    <property type="entry name" value="Phosphatidic acid phosphatase type 2/haloperoxidase"/>
    <property type="match status" value="1"/>
</dbReference>
<dbReference type="GO" id="GO:0008195">
    <property type="term" value="F:phosphatidate phosphatase activity"/>
    <property type="evidence" value="ECO:0007669"/>
    <property type="project" value="TreeGrafter"/>
</dbReference>
<evidence type="ECO:0000313" key="10">
    <source>
        <dbReference type="Proteomes" id="UP000704712"/>
    </source>
</evidence>
<dbReference type="SUPFAM" id="SSF48317">
    <property type="entry name" value="Acid phosphatase/Vanadium-dependent haloperoxidase"/>
    <property type="match status" value="1"/>
</dbReference>
<dbReference type="InterPro" id="IPR036938">
    <property type="entry name" value="PAP2/HPO_sf"/>
</dbReference>
<evidence type="ECO:0000313" key="9">
    <source>
        <dbReference type="EMBL" id="KAF4149738.1"/>
    </source>
</evidence>
<evidence type="ECO:0000256" key="6">
    <source>
        <dbReference type="SAM" id="Phobius"/>
    </source>
</evidence>
<dbReference type="PANTHER" id="PTHR10165">
    <property type="entry name" value="LIPID PHOSPHATE PHOSPHATASE"/>
    <property type="match status" value="1"/>
</dbReference>
<dbReference type="Proteomes" id="UP000704712">
    <property type="component" value="Unassembled WGS sequence"/>
</dbReference>
<dbReference type="InterPro" id="IPR043216">
    <property type="entry name" value="PAP-like"/>
</dbReference>
<dbReference type="AlphaFoldDB" id="A0A8S9VGD3"/>
<feature type="domain" description="Phosphatidic acid phosphatase type 2/haloperoxidase" evidence="8">
    <location>
        <begin position="9"/>
        <end position="56"/>
    </location>
</feature>
<comment type="similarity">
    <text evidence="2">Belongs to the PA-phosphatase related phosphoesterase family.</text>
</comment>
<evidence type="ECO:0000256" key="2">
    <source>
        <dbReference type="ARBA" id="ARBA00008816"/>
    </source>
</evidence>
<comment type="subcellular location">
    <subcellularLocation>
        <location evidence="1">Membrane</location>
        <topology evidence="1">Multi-pass membrane protein</topology>
    </subcellularLocation>
</comment>
<feature type="signal peptide" evidence="7">
    <location>
        <begin position="1"/>
        <end position="19"/>
    </location>
</feature>
<dbReference type="GO" id="GO:0016020">
    <property type="term" value="C:membrane"/>
    <property type="evidence" value="ECO:0007669"/>
    <property type="project" value="UniProtKB-SubCell"/>
</dbReference>
<proteinExistence type="inferred from homology"/>
<evidence type="ECO:0000256" key="4">
    <source>
        <dbReference type="ARBA" id="ARBA00022989"/>
    </source>
</evidence>
<dbReference type="GO" id="GO:0046839">
    <property type="term" value="P:phospholipid dephosphorylation"/>
    <property type="evidence" value="ECO:0007669"/>
    <property type="project" value="TreeGrafter"/>
</dbReference>
<keyword evidence="3 6" id="KW-0812">Transmembrane</keyword>
<keyword evidence="7" id="KW-0732">Signal</keyword>
<evidence type="ECO:0000259" key="8">
    <source>
        <dbReference type="Pfam" id="PF01569"/>
    </source>
</evidence>
<feature type="chain" id="PRO_5035939593" evidence="7">
    <location>
        <begin position="20"/>
        <end position="105"/>
    </location>
</feature>